<keyword evidence="3" id="KW-0407">Ion channel</keyword>
<dbReference type="InterPro" id="IPR003131">
    <property type="entry name" value="T1-type_BTB"/>
</dbReference>
<organism evidence="3 4">
    <name type="scientific">Aureococcus anophagefferens</name>
    <name type="common">Harmful bloom alga</name>
    <dbReference type="NCBI Taxonomy" id="44056"/>
    <lineage>
        <taxon>Eukaryota</taxon>
        <taxon>Sar</taxon>
        <taxon>Stramenopiles</taxon>
        <taxon>Ochrophyta</taxon>
        <taxon>Pelagophyceae</taxon>
        <taxon>Pelagomonadales</taxon>
        <taxon>Pelagomonadaceae</taxon>
        <taxon>Aureococcus</taxon>
    </lineage>
</organism>
<dbReference type="InterPro" id="IPR000210">
    <property type="entry name" value="BTB/POZ_dom"/>
</dbReference>
<evidence type="ECO:0000259" key="2">
    <source>
        <dbReference type="SMART" id="SM00225"/>
    </source>
</evidence>
<accession>A0ABR1FU13</accession>
<dbReference type="PANTHER" id="PTHR11145">
    <property type="entry name" value="BTB/POZ DOMAIN-CONTAINING ADAPTER FOR CUL3-MEDIATED RHOA DEGRADATION PROTEIN FAMILY MEMBER"/>
    <property type="match status" value="1"/>
</dbReference>
<dbReference type="Proteomes" id="UP001363151">
    <property type="component" value="Unassembled WGS sequence"/>
</dbReference>
<proteinExistence type="predicted"/>
<comment type="caution">
    <text evidence="3">The sequence shown here is derived from an EMBL/GenBank/DDBJ whole genome shotgun (WGS) entry which is preliminary data.</text>
</comment>
<dbReference type="InterPro" id="IPR011333">
    <property type="entry name" value="SKP1/BTB/POZ_sf"/>
</dbReference>
<feature type="domain" description="BTB" evidence="2">
    <location>
        <begin position="34"/>
        <end position="145"/>
    </location>
</feature>
<evidence type="ECO:0000313" key="4">
    <source>
        <dbReference type="Proteomes" id="UP001363151"/>
    </source>
</evidence>
<keyword evidence="4" id="KW-1185">Reference proteome</keyword>
<dbReference type="InterPro" id="IPR045068">
    <property type="entry name" value="BACURD1-3"/>
</dbReference>
<dbReference type="Pfam" id="PF02214">
    <property type="entry name" value="BTB_2"/>
    <property type="match status" value="1"/>
</dbReference>
<keyword evidence="3" id="KW-0813">Transport</keyword>
<dbReference type="SMART" id="SM00225">
    <property type="entry name" value="BTB"/>
    <property type="match status" value="1"/>
</dbReference>
<feature type="region of interest" description="Disordered" evidence="1">
    <location>
        <begin position="162"/>
        <end position="182"/>
    </location>
</feature>
<keyword evidence="3" id="KW-0406">Ion transport</keyword>
<gene>
    <name evidence="3" type="primary">KCTD12</name>
    <name evidence="3" type="ORF">SO694_00020487</name>
</gene>
<reference evidence="3 4" key="1">
    <citation type="submission" date="2024-03" db="EMBL/GenBank/DDBJ databases">
        <title>Aureococcus anophagefferens CCMP1851 and Kratosvirus quantuckense: Draft genome of a second virus-susceptible host strain in the model system.</title>
        <authorList>
            <person name="Chase E."/>
            <person name="Truchon A.R."/>
            <person name="Schepens W."/>
            <person name="Wilhelm S.W."/>
        </authorList>
    </citation>
    <scope>NUCLEOTIDE SEQUENCE [LARGE SCALE GENOMIC DNA]</scope>
    <source>
        <strain evidence="3 4">CCMP1851</strain>
    </source>
</reference>
<feature type="region of interest" description="Disordered" evidence="1">
    <location>
        <begin position="1"/>
        <end position="28"/>
    </location>
</feature>
<evidence type="ECO:0000256" key="1">
    <source>
        <dbReference type="SAM" id="MobiDB-lite"/>
    </source>
</evidence>
<dbReference type="Gene3D" id="3.30.710.10">
    <property type="entry name" value="Potassium Channel Kv1.1, Chain A"/>
    <property type="match status" value="1"/>
</dbReference>
<dbReference type="EMBL" id="JBBJCI010000229">
    <property type="protein sequence ID" value="KAK7238669.1"/>
    <property type="molecule type" value="Genomic_DNA"/>
</dbReference>
<dbReference type="PANTHER" id="PTHR11145:SF8">
    <property type="entry name" value="RE57120P"/>
    <property type="match status" value="1"/>
</dbReference>
<evidence type="ECO:0000313" key="3">
    <source>
        <dbReference type="EMBL" id="KAK7238669.1"/>
    </source>
</evidence>
<sequence>MAKRDGVAATQEPTPSKRRRDTPPTKQVASRPARIVKLLVGGREHATTRSTLSLVTGSFLDRLVNQEDEGGMAAMDDGRFFIDRDGDIFGLVLDYLRSAGESVPQFDPETLRRLRIDADARRRVFFFYGLEDLARQCDENLAALERERGREKEPVVVRVLQQSNAAAAEEETDAPPMPLKRRRSEAVEALGEDVFGADDF</sequence>
<dbReference type="GO" id="GO:0034220">
    <property type="term" value="P:monoatomic ion transmembrane transport"/>
    <property type="evidence" value="ECO:0007669"/>
    <property type="project" value="UniProtKB-KW"/>
</dbReference>
<dbReference type="CDD" id="cd18316">
    <property type="entry name" value="BTB_POZ_KCTD-like"/>
    <property type="match status" value="1"/>
</dbReference>
<dbReference type="SUPFAM" id="SSF54695">
    <property type="entry name" value="POZ domain"/>
    <property type="match status" value="1"/>
</dbReference>
<name>A0ABR1FU13_AURAN</name>
<protein>
    <submittedName>
        <fullName evidence="3">Potassium channel tetramerization domain containing protein</fullName>
    </submittedName>
</protein>